<organism evidence="1 2">
    <name type="scientific">Thalassorhabdus alkalitolerans</name>
    <dbReference type="NCBI Taxonomy" id="2282697"/>
    <lineage>
        <taxon>Bacteria</taxon>
        <taxon>Bacillati</taxon>
        <taxon>Bacillota</taxon>
        <taxon>Bacilli</taxon>
        <taxon>Bacillales</taxon>
        <taxon>Bacillaceae</taxon>
        <taxon>Thalassorhabdus</taxon>
    </lineage>
</organism>
<gene>
    <name evidence="1" type="ORF">ACFPU1_08900</name>
</gene>
<proteinExistence type="predicted"/>
<evidence type="ECO:0000313" key="1">
    <source>
        <dbReference type="EMBL" id="MFC5712898.1"/>
    </source>
</evidence>
<sequence length="127" mass="14439">MKLFLLCSLGIVTFSMTTGLDKAHNVLLLPSVAYSDGEMVPEPLNIFYTSVKTGDIYFLEANREETTNIEFISDESVALMLKYLLSLPVKFQSTFIFDEIAERISKVKEDNVWKAELVMKQKKLYAA</sequence>
<keyword evidence="2" id="KW-1185">Reference proteome</keyword>
<protein>
    <submittedName>
        <fullName evidence="1">Uncharacterized protein</fullName>
    </submittedName>
</protein>
<dbReference type="EMBL" id="JBHSOZ010000003">
    <property type="protein sequence ID" value="MFC5712898.1"/>
    <property type="molecule type" value="Genomic_DNA"/>
</dbReference>
<comment type="caution">
    <text evidence="1">The sequence shown here is derived from an EMBL/GenBank/DDBJ whole genome shotgun (WGS) entry which is preliminary data.</text>
</comment>
<accession>A0ABW0YP30</accession>
<name>A0ABW0YP30_9BACI</name>
<evidence type="ECO:0000313" key="2">
    <source>
        <dbReference type="Proteomes" id="UP001596142"/>
    </source>
</evidence>
<dbReference type="RefSeq" id="WP_385940209.1">
    <property type="nucleotide sequence ID" value="NZ_JBHSOZ010000003.1"/>
</dbReference>
<dbReference type="Proteomes" id="UP001596142">
    <property type="component" value="Unassembled WGS sequence"/>
</dbReference>
<reference evidence="2" key="1">
    <citation type="journal article" date="2019" name="Int. J. Syst. Evol. Microbiol.">
        <title>The Global Catalogue of Microorganisms (GCM) 10K type strain sequencing project: providing services to taxonomists for standard genome sequencing and annotation.</title>
        <authorList>
            <consortium name="The Broad Institute Genomics Platform"/>
            <consortium name="The Broad Institute Genome Sequencing Center for Infectious Disease"/>
            <person name="Wu L."/>
            <person name="Ma J."/>
        </authorList>
    </citation>
    <scope>NUCLEOTIDE SEQUENCE [LARGE SCALE GENOMIC DNA]</scope>
    <source>
        <strain evidence="2">CECT 7184</strain>
    </source>
</reference>